<keyword evidence="2" id="KW-0732">Signal</keyword>
<protein>
    <recommendedName>
        <fullName evidence="7">Phage tail tape measure protein, TP901 family, core region</fullName>
    </recommendedName>
</protein>
<dbReference type="EMBL" id="CYSC01000020">
    <property type="protein sequence ID" value="CUH71360.1"/>
    <property type="molecule type" value="Genomic_DNA"/>
</dbReference>
<evidence type="ECO:0008006" key="7">
    <source>
        <dbReference type="Google" id="ProtNLM"/>
    </source>
</evidence>
<accession>A0A0P1FL84</accession>
<dbReference type="Proteomes" id="UP000051086">
    <property type="component" value="Unassembled WGS sequence"/>
</dbReference>
<feature type="chain" id="PRO_5009792419" description="Phage tail tape measure protein, TP901 family, core region" evidence="2">
    <location>
        <begin position="31"/>
        <end position="1458"/>
    </location>
</feature>
<keyword evidence="5" id="KW-1185">Reference proteome</keyword>
<evidence type="ECO:0000313" key="5">
    <source>
        <dbReference type="Proteomes" id="UP000051086"/>
    </source>
</evidence>
<evidence type="ECO:0000313" key="3">
    <source>
        <dbReference type="EMBL" id="CUH68828.1"/>
    </source>
</evidence>
<reference evidence="4 6" key="1">
    <citation type="submission" date="2015-09" db="EMBL/GenBank/DDBJ databases">
        <authorList>
            <consortium name="Swine Surveillance"/>
        </authorList>
    </citation>
    <scope>NUCLEOTIDE SEQUENCE [LARGE SCALE GENOMIC DNA]</scope>
    <source>
        <strain evidence="4 6">5120</strain>
    </source>
</reference>
<name>A0A0P1FL84_9RHOB</name>
<feature type="coiled-coil region" evidence="1">
    <location>
        <begin position="1237"/>
        <end position="1399"/>
    </location>
</feature>
<organism evidence="4 6">
    <name type="scientific">Thalassovita autumnalis</name>
    <dbReference type="NCBI Taxonomy" id="2072972"/>
    <lineage>
        <taxon>Bacteria</taxon>
        <taxon>Pseudomonadati</taxon>
        <taxon>Pseudomonadota</taxon>
        <taxon>Alphaproteobacteria</taxon>
        <taxon>Rhodobacterales</taxon>
        <taxon>Roseobacteraceae</taxon>
        <taxon>Thalassovita</taxon>
    </lineage>
</organism>
<dbReference type="RefSeq" id="WP_058242681.1">
    <property type="nucleotide sequence ID" value="NZ_CYSB01000036.1"/>
</dbReference>
<keyword evidence="1" id="KW-0175">Coiled coil</keyword>
<gene>
    <name evidence="3" type="ORF">TL5118_02787</name>
    <name evidence="4" type="ORF">TL5120_01146</name>
</gene>
<evidence type="ECO:0000256" key="1">
    <source>
        <dbReference type="SAM" id="Coils"/>
    </source>
</evidence>
<dbReference type="EMBL" id="CYSB01000036">
    <property type="protein sequence ID" value="CUH68828.1"/>
    <property type="molecule type" value="Genomic_DNA"/>
</dbReference>
<feature type="signal peptide" evidence="2">
    <location>
        <begin position="1"/>
        <end position="30"/>
    </location>
</feature>
<dbReference type="Proteomes" id="UP000051887">
    <property type="component" value="Unassembled WGS sequence"/>
</dbReference>
<sequence length="1458" mass="161785">MRIPCFGAKTARALLLGTACLFAVAELTYAQDSKPNRAEILRRIEDTRLSDQDQLRLLLQTEFVARTKAPNGWTDVFLGDSNPDLRRFNRTMAQHSQNTAKAESAYRQALTAQIIANTRGLPRDQARAYITKMAHETFLARQRGHQNVREALRYKLSNAKTDVDKAKARAFAESILRTRALEDEVYQSALRRHDGQGDAARMRELLRRIANRKTTLRPSDIANSDERAREEFLRRSQTELEVAEYRRLARSGTFLSEQNGQPVSGQSRLAMARDAEQVLVNRLNAKALRPSRYDILAFTLSKDERAIRAETLSKEIKETPEYVALDMLSPADFGNQGMRYLAVASALRQQQQGVADWRAKFVKGTDTGIAAVDGFTSMLQTGAADYSRIWDNAGDMSLSKVDARISRYNAHVDQLIPAITEAGKLQLEARRAGKPLDLSKLSARSRELLIKAQMLQGKPGQQRLVLNDKTRVFGGLKEGLNLPGDHFLNSVSGLNMLEMAATTYIPAAGSGKVAKMLEGLKVSRTGVQAARFGTDLGVGMILTGATDYAKTGKVDPSKIAIESSLLQLGLGSAGSVTNGAARAMASHLTKNPTARAATEKALRTAMGLPSEAMLQSVYQAKLQGSDVSYEMFLANLMNAGMSRGVSHSIESPFLSHLPKSLRRKVVDANDVVQRSKDVAEARLKEVLGDQVTGKAAEDGGIRAREGTPEDTLRKTMDEALSSGKITWGELTMLYGDNPGLKPVLQAVNNHRAEYFQKLVEPAQNAARRELTGEFTWRSNQIKKLYANDPAKLKAEEARLQREYDAELKLINTAPKAPGSDNLTSDVDRSIASERVRRQLKQMYRNDRGGYEIPASSAQSYDVNEYINVFPDIRKTMGQAKELANVQVKEGDYNGLTQDQAIEAQGMATAMLHMNAAQRDQYRRNVRSSAGDRALADKQLAAAGKSLLRADREMQAEMQAVARDNPNLKANPADLAVRARDNLYGRRTEAIRKDNLKLMHLEHDIQALKDKNVPEDAPERVKLEEARKALQAKIHRDWGFALREGIETYASFSGLDSIVSDGQMKKIPIRELINNKKYYRVKPGEKQENPPEGVIEKELSDRQVQAFLDDQINMMTHHVNGLHKGGEDVVGAASALGKYGERAVLGLKLQGKDLTKPPYLAFSRWSEAMVKNRKDPEKLKETLREISSAFGGNGNEKHGLLQFVKMAEASLPGAKGVWDAKAMGLKPAQTAANQPPTMQQLKTQLANRRRMLEEEEELRLRYGPASARKSNETKRLALKEELTRLEAKKARRAAFGKKYLREDWDKAESLEAKERSLQERLAQLGKLSKNDKAAVPIINELRETRKQLEGLRNKYKEKGGNGPLALTDQERLEEARMAAIRKELKVREKASEQYEALSKKNLEKVKSANPLPAGQDGKIATLPFGKTTEGQVQLLTVTLGSASLQIKVQKPKEPVASGD</sequence>
<reference evidence="3 5" key="2">
    <citation type="submission" date="2015-09" db="EMBL/GenBank/DDBJ databases">
        <authorList>
            <person name="Rodrigo-Torres L."/>
            <person name="Arahal D.R."/>
        </authorList>
    </citation>
    <scope>NUCLEOTIDE SEQUENCE [LARGE SCALE GENOMIC DNA]</scope>
    <source>
        <strain evidence="3 5">CECT 5118</strain>
    </source>
</reference>
<dbReference type="OrthoDB" id="9958433at2"/>
<evidence type="ECO:0000256" key="2">
    <source>
        <dbReference type="SAM" id="SignalP"/>
    </source>
</evidence>
<evidence type="ECO:0000313" key="4">
    <source>
        <dbReference type="EMBL" id="CUH71360.1"/>
    </source>
</evidence>
<proteinExistence type="predicted"/>
<evidence type="ECO:0000313" key="6">
    <source>
        <dbReference type="Proteomes" id="UP000051887"/>
    </source>
</evidence>